<reference evidence="3" key="1">
    <citation type="journal article" date="2019" name="Int. J. Syst. Evol. Microbiol.">
        <title>The Global Catalogue of Microorganisms (GCM) 10K type strain sequencing project: providing services to taxonomists for standard genome sequencing and annotation.</title>
        <authorList>
            <consortium name="The Broad Institute Genomics Platform"/>
            <consortium name="The Broad Institute Genome Sequencing Center for Infectious Disease"/>
            <person name="Wu L."/>
            <person name="Ma J."/>
        </authorList>
    </citation>
    <scope>NUCLEOTIDE SEQUENCE [LARGE SCALE GENOMIC DNA]</scope>
    <source>
        <strain evidence="3">KCTC 42986</strain>
    </source>
</reference>
<evidence type="ECO:0000313" key="2">
    <source>
        <dbReference type="EMBL" id="MFC3106946.1"/>
    </source>
</evidence>
<dbReference type="SUPFAM" id="SSF52833">
    <property type="entry name" value="Thioredoxin-like"/>
    <property type="match status" value="1"/>
</dbReference>
<accession>A0ABV7EYC2</accession>
<dbReference type="EMBL" id="JBHRTP010000008">
    <property type="protein sequence ID" value="MFC3106946.1"/>
    <property type="molecule type" value="Genomic_DNA"/>
</dbReference>
<dbReference type="PROSITE" id="PS51352">
    <property type="entry name" value="THIOREDOXIN_2"/>
    <property type="match status" value="1"/>
</dbReference>
<organism evidence="2 3">
    <name type="scientific">Undibacterium arcticum</name>
    <dbReference type="NCBI Taxonomy" id="1762892"/>
    <lineage>
        <taxon>Bacteria</taxon>
        <taxon>Pseudomonadati</taxon>
        <taxon>Pseudomonadota</taxon>
        <taxon>Betaproteobacteria</taxon>
        <taxon>Burkholderiales</taxon>
        <taxon>Oxalobacteraceae</taxon>
        <taxon>Undibacterium</taxon>
    </lineage>
</organism>
<evidence type="ECO:0000259" key="1">
    <source>
        <dbReference type="PROSITE" id="PS51352"/>
    </source>
</evidence>
<dbReference type="Proteomes" id="UP001595530">
    <property type="component" value="Unassembled WGS sequence"/>
</dbReference>
<dbReference type="Pfam" id="PF00085">
    <property type="entry name" value="Thioredoxin"/>
    <property type="match status" value="1"/>
</dbReference>
<dbReference type="InterPro" id="IPR036249">
    <property type="entry name" value="Thioredoxin-like_sf"/>
</dbReference>
<gene>
    <name evidence="2" type="ORF">ACFOFO_03055</name>
</gene>
<protein>
    <submittedName>
        <fullName evidence="2">Thioredoxin family protein</fullName>
    </submittedName>
</protein>
<dbReference type="RefSeq" id="WP_390326143.1">
    <property type="nucleotide sequence ID" value="NZ_JBHRTP010000008.1"/>
</dbReference>
<comment type="caution">
    <text evidence="2">The sequence shown here is derived from an EMBL/GenBank/DDBJ whole genome shotgun (WGS) entry which is preliminary data.</text>
</comment>
<name>A0ABV7EYC2_9BURK</name>
<dbReference type="CDD" id="cd02947">
    <property type="entry name" value="TRX_family"/>
    <property type="match status" value="1"/>
</dbReference>
<feature type="domain" description="Thioredoxin" evidence="1">
    <location>
        <begin position="1"/>
        <end position="108"/>
    </location>
</feature>
<sequence length="110" mass="12125">MTMNDRYASIEPARAEIDRLDGPTVIEFGTSWCGYCQAAQPLLATAFAERPEVRHVKIEDGKGRPLGRSFRVTLWPTLVFLSNGREVVRLVRPGDANAIRQALAQIGAAD</sequence>
<proteinExistence type="predicted"/>
<dbReference type="Gene3D" id="3.40.30.10">
    <property type="entry name" value="Glutaredoxin"/>
    <property type="match status" value="1"/>
</dbReference>
<dbReference type="InterPro" id="IPR013766">
    <property type="entry name" value="Thioredoxin_domain"/>
</dbReference>
<keyword evidence="3" id="KW-1185">Reference proteome</keyword>
<evidence type="ECO:0000313" key="3">
    <source>
        <dbReference type="Proteomes" id="UP001595530"/>
    </source>
</evidence>